<dbReference type="EMBL" id="UAQM01000020">
    <property type="protein sequence ID" value="SPU45723.1"/>
    <property type="molecule type" value="Genomic_DNA"/>
</dbReference>
<evidence type="ECO:0000259" key="2">
    <source>
        <dbReference type="Pfam" id="PF09832"/>
    </source>
</evidence>
<protein>
    <submittedName>
        <fullName evidence="3">Uncharacterized protein conserved in bacteria</fullName>
    </submittedName>
</protein>
<dbReference type="RefSeq" id="WP_128115896.1">
    <property type="nucleotide sequence ID" value="NZ_UAQM01000020.1"/>
</dbReference>
<dbReference type="AlphaFoldDB" id="A0A2X1ALP1"/>
<evidence type="ECO:0000313" key="4">
    <source>
        <dbReference type="Proteomes" id="UP000250358"/>
    </source>
</evidence>
<name>A0A2X1ALP1_BREDI</name>
<evidence type="ECO:0000256" key="1">
    <source>
        <dbReference type="SAM" id="SignalP"/>
    </source>
</evidence>
<organism evidence="3 4">
    <name type="scientific">Brevundimonas diminuta</name>
    <name type="common">Pseudomonas diminuta</name>
    <dbReference type="NCBI Taxonomy" id="293"/>
    <lineage>
        <taxon>Bacteria</taxon>
        <taxon>Pseudomonadati</taxon>
        <taxon>Pseudomonadota</taxon>
        <taxon>Alphaproteobacteria</taxon>
        <taxon>Caulobacterales</taxon>
        <taxon>Caulobacteraceae</taxon>
        <taxon>Brevundimonas</taxon>
    </lineage>
</organism>
<sequence>MKRSIIIGLTIALLAAVPAAQAQQAAPDRRLALAERYVELSIVGLDKMVHETITRQLEQDSVGMPAEHTQWFRANAAVILQPHLQRMIDAMKQDYAENFTEEELVALVGFYETPIGRDIARKQMDIGVEEGLRMVEFETAFSQDLLTKYCGAFDCEAMAQQAAGAAKPSKR</sequence>
<dbReference type="Pfam" id="PF09832">
    <property type="entry name" value="DUF2059"/>
    <property type="match status" value="1"/>
</dbReference>
<reference evidence="3 4" key="1">
    <citation type="submission" date="2018-06" db="EMBL/GenBank/DDBJ databases">
        <authorList>
            <consortium name="Pathogen Informatics"/>
            <person name="Doyle S."/>
        </authorList>
    </citation>
    <scope>NUCLEOTIDE SEQUENCE [LARGE SCALE GENOMIC DNA]</scope>
    <source>
        <strain evidence="3 4">NCTC11165</strain>
    </source>
</reference>
<evidence type="ECO:0000313" key="3">
    <source>
        <dbReference type="EMBL" id="SPU45723.1"/>
    </source>
</evidence>
<keyword evidence="1" id="KW-0732">Signal</keyword>
<feature type="signal peptide" evidence="1">
    <location>
        <begin position="1"/>
        <end position="22"/>
    </location>
</feature>
<gene>
    <name evidence="3" type="ORF">NCTC11165_02041</name>
</gene>
<dbReference type="InterPro" id="IPR018637">
    <property type="entry name" value="DUF2059"/>
</dbReference>
<dbReference type="Proteomes" id="UP000250358">
    <property type="component" value="Unassembled WGS sequence"/>
</dbReference>
<feature type="chain" id="PRO_5016119941" evidence="1">
    <location>
        <begin position="23"/>
        <end position="171"/>
    </location>
</feature>
<proteinExistence type="predicted"/>
<feature type="domain" description="DUF2059" evidence="2">
    <location>
        <begin position="85"/>
        <end position="124"/>
    </location>
</feature>
<accession>A0A2X1ALP1</accession>